<keyword evidence="5" id="KW-0597">Phosphoprotein</keyword>
<dbReference type="InterPro" id="IPR036890">
    <property type="entry name" value="HATPase_C_sf"/>
</dbReference>
<dbReference type="PRINTS" id="PR00344">
    <property type="entry name" value="BCTRLSENSOR"/>
</dbReference>
<keyword evidence="12" id="KW-0902">Two-component regulatory system</keyword>
<proteinExistence type="predicted"/>
<dbReference type="EMBL" id="JAOQKJ010000013">
    <property type="protein sequence ID" value="MCU6745509.1"/>
    <property type="molecule type" value="Genomic_DNA"/>
</dbReference>
<evidence type="ECO:0000256" key="4">
    <source>
        <dbReference type="ARBA" id="ARBA00022475"/>
    </source>
</evidence>
<evidence type="ECO:0000259" key="15">
    <source>
        <dbReference type="PROSITE" id="PS50109"/>
    </source>
</evidence>
<dbReference type="Proteomes" id="UP001652432">
    <property type="component" value="Unassembled WGS sequence"/>
</dbReference>
<dbReference type="PROSITE" id="PS50885">
    <property type="entry name" value="HAMP"/>
    <property type="match status" value="1"/>
</dbReference>
<evidence type="ECO:0000256" key="11">
    <source>
        <dbReference type="ARBA" id="ARBA00022989"/>
    </source>
</evidence>
<evidence type="ECO:0000259" key="16">
    <source>
        <dbReference type="PROSITE" id="PS50885"/>
    </source>
</evidence>
<dbReference type="PANTHER" id="PTHR45528:SF1">
    <property type="entry name" value="SENSOR HISTIDINE KINASE CPXA"/>
    <property type="match status" value="1"/>
</dbReference>
<evidence type="ECO:0000256" key="2">
    <source>
        <dbReference type="ARBA" id="ARBA00004651"/>
    </source>
</evidence>
<evidence type="ECO:0000313" key="18">
    <source>
        <dbReference type="Proteomes" id="UP001652432"/>
    </source>
</evidence>
<evidence type="ECO:0000256" key="9">
    <source>
        <dbReference type="ARBA" id="ARBA00022777"/>
    </source>
</evidence>
<dbReference type="InterPro" id="IPR003661">
    <property type="entry name" value="HisK_dim/P_dom"/>
</dbReference>
<dbReference type="CDD" id="cd00082">
    <property type="entry name" value="HisKA"/>
    <property type="match status" value="1"/>
</dbReference>
<dbReference type="SUPFAM" id="SSF158472">
    <property type="entry name" value="HAMP domain-like"/>
    <property type="match status" value="1"/>
</dbReference>
<keyword evidence="8" id="KW-0547">Nucleotide-binding</keyword>
<evidence type="ECO:0000256" key="6">
    <source>
        <dbReference type="ARBA" id="ARBA00022679"/>
    </source>
</evidence>
<dbReference type="PROSITE" id="PS50109">
    <property type="entry name" value="HIS_KIN"/>
    <property type="match status" value="1"/>
</dbReference>
<name>A0ABT2T6Y5_9FIRM</name>
<sequence>MKSYKKKEKSLYTLLIKNYVIFAVVLLLAVQILGLLEELMDQKIARLPRIDHPVGEQEKLADEDYGSLSMKALLGTEGYFDIYTAAGERLYTDYDAFGSSYTLKEISLIPECNTHVSYETKNYEMEDGSRQILVTESKKEEDTGYQENIAYYLFDGELRLLESSVSFPYKQITERELRLLTAATDNGYSTYKYSYRTENGEDRILLMHVKRMDRQRVKRLMVFKQIFIPAYVLILIGATLFFALWMHRRVREPLFILKNGIQDFADGKRDTVLSYQGPREFEDIFSSFNRMAVQLKESESAKEHLIMEKQRMLADISHDLKTPITVIQGYAKAVADGLTDEEMQKQYLNTIVKKAESLTDMINTFHDYSKLEHPEFCLVRETQDLAEYLREYLAEKYDEIDLGGFNLEVEIPEETVSYSFDRVQMKRVFDNIISNSLRHNPPGTVIYVTLQQSDKAVRIEIGDSGVGIPLELQDTLFDPFIVGDESRNTRQGSGLGLAVAHKIIELHGGALFLEKGEQHGNGISTLFVIRLLK</sequence>
<comment type="caution">
    <text evidence="17">The sequence shown here is derived from an EMBL/GenBank/DDBJ whole genome shotgun (WGS) entry which is preliminary data.</text>
</comment>
<dbReference type="Pfam" id="PF00512">
    <property type="entry name" value="HisKA"/>
    <property type="match status" value="1"/>
</dbReference>
<gene>
    <name evidence="17" type="ORF">OCV77_13615</name>
</gene>
<dbReference type="CDD" id="cd00075">
    <property type="entry name" value="HATPase"/>
    <property type="match status" value="1"/>
</dbReference>
<reference evidence="17 18" key="1">
    <citation type="journal article" date="2021" name="ISME Commun">
        <title>Automated analysis of genomic sequences facilitates high-throughput and comprehensive description of bacteria.</title>
        <authorList>
            <person name="Hitch T.C.A."/>
        </authorList>
    </citation>
    <scope>NUCLEOTIDE SEQUENCE [LARGE SCALE GENOMIC DNA]</scope>
    <source>
        <strain evidence="17 18">Sanger_18</strain>
    </source>
</reference>
<dbReference type="InterPro" id="IPR003594">
    <property type="entry name" value="HATPase_dom"/>
</dbReference>
<keyword evidence="7 14" id="KW-0812">Transmembrane</keyword>
<dbReference type="InterPro" id="IPR004358">
    <property type="entry name" value="Sig_transdc_His_kin-like_C"/>
</dbReference>
<keyword evidence="10" id="KW-0067">ATP-binding</keyword>
<keyword evidence="18" id="KW-1185">Reference proteome</keyword>
<evidence type="ECO:0000256" key="14">
    <source>
        <dbReference type="SAM" id="Phobius"/>
    </source>
</evidence>
<feature type="domain" description="Histidine kinase" evidence="15">
    <location>
        <begin position="315"/>
        <end position="533"/>
    </location>
</feature>
<dbReference type="Gene3D" id="1.10.287.130">
    <property type="match status" value="1"/>
</dbReference>
<dbReference type="EC" id="2.7.13.3" evidence="3"/>
<evidence type="ECO:0000256" key="3">
    <source>
        <dbReference type="ARBA" id="ARBA00012438"/>
    </source>
</evidence>
<dbReference type="SUPFAM" id="SSF47384">
    <property type="entry name" value="Homodimeric domain of signal transducing histidine kinase"/>
    <property type="match status" value="1"/>
</dbReference>
<keyword evidence="13 14" id="KW-0472">Membrane</keyword>
<keyword evidence="6" id="KW-0808">Transferase</keyword>
<keyword evidence="11 14" id="KW-1133">Transmembrane helix</keyword>
<feature type="transmembrane region" description="Helical" evidence="14">
    <location>
        <begin position="226"/>
        <end position="246"/>
    </location>
</feature>
<evidence type="ECO:0000256" key="8">
    <source>
        <dbReference type="ARBA" id="ARBA00022741"/>
    </source>
</evidence>
<dbReference type="Gene3D" id="6.10.340.10">
    <property type="match status" value="1"/>
</dbReference>
<dbReference type="InterPro" id="IPR050398">
    <property type="entry name" value="HssS/ArlS-like"/>
</dbReference>
<dbReference type="SMART" id="SM00387">
    <property type="entry name" value="HATPase_c"/>
    <property type="match status" value="1"/>
</dbReference>
<evidence type="ECO:0000256" key="10">
    <source>
        <dbReference type="ARBA" id="ARBA00022840"/>
    </source>
</evidence>
<comment type="subcellular location">
    <subcellularLocation>
        <location evidence="2">Cell membrane</location>
        <topology evidence="2">Multi-pass membrane protein</topology>
    </subcellularLocation>
</comment>
<dbReference type="PANTHER" id="PTHR45528">
    <property type="entry name" value="SENSOR HISTIDINE KINASE CPXA"/>
    <property type="match status" value="1"/>
</dbReference>
<feature type="transmembrane region" description="Helical" evidence="14">
    <location>
        <begin position="12"/>
        <end position="36"/>
    </location>
</feature>
<dbReference type="SMART" id="SM00388">
    <property type="entry name" value="HisKA"/>
    <property type="match status" value="1"/>
</dbReference>
<feature type="domain" description="HAMP" evidence="16">
    <location>
        <begin position="248"/>
        <end position="300"/>
    </location>
</feature>
<dbReference type="RefSeq" id="WP_262575561.1">
    <property type="nucleotide sequence ID" value="NZ_JAOQKJ010000013.1"/>
</dbReference>
<evidence type="ECO:0000256" key="13">
    <source>
        <dbReference type="ARBA" id="ARBA00023136"/>
    </source>
</evidence>
<dbReference type="Gene3D" id="3.30.565.10">
    <property type="entry name" value="Histidine kinase-like ATPase, C-terminal domain"/>
    <property type="match status" value="1"/>
</dbReference>
<dbReference type="InterPro" id="IPR036097">
    <property type="entry name" value="HisK_dim/P_sf"/>
</dbReference>
<dbReference type="SUPFAM" id="SSF55874">
    <property type="entry name" value="ATPase domain of HSP90 chaperone/DNA topoisomerase II/histidine kinase"/>
    <property type="match status" value="1"/>
</dbReference>
<dbReference type="Pfam" id="PF00672">
    <property type="entry name" value="HAMP"/>
    <property type="match status" value="1"/>
</dbReference>
<evidence type="ECO:0000256" key="7">
    <source>
        <dbReference type="ARBA" id="ARBA00022692"/>
    </source>
</evidence>
<dbReference type="Pfam" id="PF02518">
    <property type="entry name" value="HATPase_c"/>
    <property type="match status" value="1"/>
</dbReference>
<comment type="catalytic activity">
    <reaction evidence="1">
        <text>ATP + protein L-histidine = ADP + protein N-phospho-L-histidine.</text>
        <dbReference type="EC" id="2.7.13.3"/>
    </reaction>
</comment>
<dbReference type="SMART" id="SM00304">
    <property type="entry name" value="HAMP"/>
    <property type="match status" value="1"/>
</dbReference>
<protein>
    <recommendedName>
        <fullName evidence="3">histidine kinase</fullName>
        <ecNumber evidence="3">2.7.13.3</ecNumber>
    </recommendedName>
</protein>
<evidence type="ECO:0000256" key="1">
    <source>
        <dbReference type="ARBA" id="ARBA00000085"/>
    </source>
</evidence>
<evidence type="ECO:0000256" key="12">
    <source>
        <dbReference type="ARBA" id="ARBA00023012"/>
    </source>
</evidence>
<dbReference type="InterPro" id="IPR003660">
    <property type="entry name" value="HAMP_dom"/>
</dbReference>
<keyword evidence="4" id="KW-1003">Cell membrane</keyword>
<accession>A0ABT2T6Y5</accession>
<keyword evidence="9 17" id="KW-0418">Kinase</keyword>
<dbReference type="InterPro" id="IPR005467">
    <property type="entry name" value="His_kinase_dom"/>
</dbReference>
<evidence type="ECO:0000313" key="17">
    <source>
        <dbReference type="EMBL" id="MCU6745509.1"/>
    </source>
</evidence>
<dbReference type="GO" id="GO:0016301">
    <property type="term" value="F:kinase activity"/>
    <property type="evidence" value="ECO:0007669"/>
    <property type="project" value="UniProtKB-KW"/>
</dbReference>
<organism evidence="17 18">
    <name type="scientific">Suilimivivens aceti</name>
    <dbReference type="NCBI Taxonomy" id="2981774"/>
    <lineage>
        <taxon>Bacteria</taxon>
        <taxon>Bacillati</taxon>
        <taxon>Bacillota</taxon>
        <taxon>Clostridia</taxon>
        <taxon>Lachnospirales</taxon>
        <taxon>Lachnospiraceae</taxon>
        <taxon>Suilimivivens</taxon>
    </lineage>
</organism>
<evidence type="ECO:0000256" key="5">
    <source>
        <dbReference type="ARBA" id="ARBA00022553"/>
    </source>
</evidence>